<dbReference type="Proteomes" id="UP001358586">
    <property type="component" value="Chromosome 10"/>
</dbReference>
<organism evidence="1 2">
    <name type="scientific">Gossypium arboreum</name>
    <name type="common">Tree cotton</name>
    <name type="synonym">Gossypium nanking</name>
    <dbReference type="NCBI Taxonomy" id="29729"/>
    <lineage>
        <taxon>Eukaryota</taxon>
        <taxon>Viridiplantae</taxon>
        <taxon>Streptophyta</taxon>
        <taxon>Embryophyta</taxon>
        <taxon>Tracheophyta</taxon>
        <taxon>Spermatophyta</taxon>
        <taxon>Magnoliopsida</taxon>
        <taxon>eudicotyledons</taxon>
        <taxon>Gunneridae</taxon>
        <taxon>Pentapetalae</taxon>
        <taxon>rosids</taxon>
        <taxon>malvids</taxon>
        <taxon>Malvales</taxon>
        <taxon>Malvaceae</taxon>
        <taxon>Malvoideae</taxon>
        <taxon>Gossypium</taxon>
    </lineage>
</organism>
<evidence type="ECO:0000313" key="2">
    <source>
        <dbReference type="Proteomes" id="UP001358586"/>
    </source>
</evidence>
<accession>A0ABR0NLR4</accession>
<reference evidence="1 2" key="1">
    <citation type="submission" date="2023-03" db="EMBL/GenBank/DDBJ databases">
        <title>WGS of Gossypium arboreum.</title>
        <authorList>
            <person name="Yu D."/>
        </authorList>
    </citation>
    <scope>NUCLEOTIDE SEQUENCE [LARGE SCALE GENOMIC DNA]</scope>
    <source>
        <tissue evidence="1">Leaf</tissue>
    </source>
</reference>
<gene>
    <name evidence="1" type="ORF">PVK06_036103</name>
</gene>
<dbReference type="EMBL" id="JARKNE010000010">
    <property type="protein sequence ID" value="KAK5794853.1"/>
    <property type="molecule type" value="Genomic_DNA"/>
</dbReference>
<comment type="caution">
    <text evidence="1">The sequence shown here is derived from an EMBL/GenBank/DDBJ whole genome shotgun (WGS) entry which is preliminary data.</text>
</comment>
<keyword evidence="2" id="KW-1185">Reference proteome</keyword>
<proteinExistence type="predicted"/>
<sequence length="214" mass="23611">MDASCCEGGEFEIGTEENLIPIKVRFRDKSDDSSGSIQVDLPSLLRTSLKDMLLGTSLKGMLLGISSSVLGNSLVEDEKIDLLEGDIKKSVINEIPSIEFSERIQQILSKVCQDTCTSARYSWKLEELLGKLLSTDTLKMSVRIEVLKPVSKIPKPSSVATSVINEGLGEEDGLYGPWMLMGRNTRQKSRDIKITGNVIMAKKEEGSRFRALIL</sequence>
<evidence type="ECO:0000313" key="1">
    <source>
        <dbReference type="EMBL" id="KAK5794853.1"/>
    </source>
</evidence>
<name>A0ABR0NLR4_GOSAR</name>
<protein>
    <submittedName>
        <fullName evidence="1">Uncharacterized protein</fullName>
    </submittedName>
</protein>